<keyword evidence="1" id="KW-0732">Signal</keyword>
<dbReference type="EMBL" id="CP024172">
    <property type="protein sequence ID" value="AZW17470.1"/>
    <property type="molecule type" value="Genomic_DNA"/>
</dbReference>
<evidence type="ECO:0000259" key="2">
    <source>
        <dbReference type="Pfam" id="PF03865"/>
    </source>
</evidence>
<feature type="signal peptide" evidence="1">
    <location>
        <begin position="1"/>
        <end position="20"/>
    </location>
</feature>
<dbReference type="KEGG" id="bhz:ACR54_03815"/>
<dbReference type="AlphaFoldDB" id="A0AAN1VGB1"/>
<dbReference type="PANTHER" id="PTHR34597">
    <property type="entry name" value="SLR1661 PROTEIN"/>
    <property type="match status" value="1"/>
</dbReference>
<reference evidence="4" key="1">
    <citation type="submission" date="2017-10" db="EMBL/GenBank/DDBJ databases">
        <title>Whole genome sequencing of various Bordetella species.</title>
        <authorList>
            <person name="Weigand M.R."/>
            <person name="Loparev V."/>
            <person name="Peng Y."/>
            <person name="Bowden K.E."/>
            <person name="Tondella M.L."/>
            <person name="Williams M.M."/>
        </authorList>
    </citation>
    <scope>NUCLEOTIDE SEQUENCE [LARGE SCALE GENOMIC DNA]</scope>
    <source>
        <strain evidence="4">H720</strain>
    </source>
</reference>
<gene>
    <name evidence="3" type="ORF">CS347_12195</name>
</gene>
<dbReference type="InterPro" id="IPR005565">
    <property type="entry name" value="Hemolysn_activator_HlyB_C"/>
</dbReference>
<dbReference type="RefSeq" id="WP_029581518.1">
    <property type="nucleotide sequence ID" value="NZ_CP012076.1"/>
</dbReference>
<accession>A0AAN1VGB1</accession>
<protein>
    <submittedName>
        <fullName evidence="3">Hemolysin BL-binding protein</fullName>
    </submittedName>
</protein>
<dbReference type="GO" id="GO:0098046">
    <property type="term" value="C:type V protein secretion system complex"/>
    <property type="evidence" value="ECO:0007669"/>
    <property type="project" value="TreeGrafter"/>
</dbReference>
<proteinExistence type="predicted"/>
<feature type="chain" id="PRO_5042842120" evidence="1">
    <location>
        <begin position="21"/>
        <end position="533"/>
    </location>
</feature>
<dbReference type="Pfam" id="PF03865">
    <property type="entry name" value="ShlB"/>
    <property type="match status" value="1"/>
</dbReference>
<feature type="domain" description="Haemolysin activator HlyB C-terminal" evidence="2">
    <location>
        <begin position="200"/>
        <end position="488"/>
    </location>
</feature>
<dbReference type="GeneID" id="92995208"/>
<dbReference type="PANTHER" id="PTHR34597:SF1">
    <property type="entry name" value="HEME_HEMOPEXIN TRANSPORTER PROTEIN HUXB"/>
    <property type="match status" value="1"/>
</dbReference>
<evidence type="ECO:0000313" key="4">
    <source>
        <dbReference type="Proteomes" id="UP000282741"/>
    </source>
</evidence>
<organism evidence="3 4">
    <name type="scientific">Bordetella hinzii</name>
    <dbReference type="NCBI Taxonomy" id="103855"/>
    <lineage>
        <taxon>Bacteria</taxon>
        <taxon>Pseudomonadati</taxon>
        <taxon>Pseudomonadota</taxon>
        <taxon>Betaproteobacteria</taxon>
        <taxon>Burkholderiales</taxon>
        <taxon>Alcaligenaceae</taxon>
        <taxon>Bordetella</taxon>
    </lineage>
</organism>
<dbReference type="InterPro" id="IPR051544">
    <property type="entry name" value="TPS_OM_transporter"/>
</dbReference>
<name>A0AAN1VGB1_9BORD</name>
<dbReference type="Proteomes" id="UP000282741">
    <property type="component" value="Chromosome"/>
</dbReference>
<dbReference type="Gene3D" id="2.40.160.50">
    <property type="entry name" value="membrane protein fhac: a member of the omp85/tpsb transporter family"/>
    <property type="match status" value="1"/>
</dbReference>
<sequence length="533" mass="58555">MKIRHTVLACLWLAPLHVYAQSVEDNIMRSIRESAESSVNRSKQAQETAAQAYRSVRADTLAGLDPSMLYTIEDHYTGPWSAPAFGPRAVSLLGSAWLDKQGGLPRQALIEAIAKRMVDDDYVFFRLRISPRTAASGPEIELLPQTVKLQDNGLQLKNILHLRDGAFFKLSQLRLALFQLNNSGESSYQADVAHVGDTIYVSFREQQRSRLTTILNINNFNKQDLYGYTGTASIIGGNLLNLNESLGLSYSGNLASVDARKFTSYSGFFSVPVLGMDLSMDYSQSMDRTLLQLDRATLKAQRKTETLGFGLRANQLIGNTLAHYGTRIYQNNSRFDIHDTVIRAQTYRYTAAELSTGFSHRQSAFHTSGSATFTRALSYNGAERFNILRAHAEVGDRLPHNLRYRVSLNAQHRLGGGALPSSELFYANSPSRARLPFDFSPVAADNGVSLSSTLSYDITHAGLHRGWVAVGNISPFIGLDHGRADGAYVTSMAAGVNIALGQNALQIYAPKVLSSNVGHRASGGVFMTLQAQF</sequence>
<evidence type="ECO:0000256" key="1">
    <source>
        <dbReference type="SAM" id="SignalP"/>
    </source>
</evidence>
<dbReference type="GO" id="GO:0046819">
    <property type="term" value="P:protein secretion by the type V secretion system"/>
    <property type="evidence" value="ECO:0007669"/>
    <property type="project" value="TreeGrafter"/>
</dbReference>
<dbReference type="GO" id="GO:0008320">
    <property type="term" value="F:protein transmembrane transporter activity"/>
    <property type="evidence" value="ECO:0007669"/>
    <property type="project" value="TreeGrafter"/>
</dbReference>
<evidence type="ECO:0000313" key="3">
    <source>
        <dbReference type="EMBL" id="AZW17470.1"/>
    </source>
</evidence>